<reference evidence="1" key="1">
    <citation type="journal article" date="2019" name="bioRxiv">
        <title>The Genome of the Zebra Mussel, Dreissena polymorpha: A Resource for Invasive Species Research.</title>
        <authorList>
            <person name="McCartney M.A."/>
            <person name="Auch B."/>
            <person name="Kono T."/>
            <person name="Mallez S."/>
            <person name="Zhang Y."/>
            <person name="Obille A."/>
            <person name="Becker A."/>
            <person name="Abrahante J.E."/>
            <person name="Garbe J."/>
            <person name="Badalamenti J.P."/>
            <person name="Herman A."/>
            <person name="Mangelson H."/>
            <person name="Liachko I."/>
            <person name="Sullivan S."/>
            <person name="Sone E.D."/>
            <person name="Koren S."/>
            <person name="Silverstein K.A.T."/>
            <person name="Beckman K.B."/>
            <person name="Gohl D.M."/>
        </authorList>
    </citation>
    <scope>NUCLEOTIDE SEQUENCE</scope>
    <source>
        <strain evidence="1">Duluth1</strain>
        <tissue evidence="1">Whole animal</tissue>
    </source>
</reference>
<keyword evidence="2" id="KW-1185">Reference proteome</keyword>
<accession>A0A9D4H3R3</accession>
<name>A0A9D4H3R3_DREPO</name>
<evidence type="ECO:0000313" key="1">
    <source>
        <dbReference type="EMBL" id="KAH3826454.1"/>
    </source>
</evidence>
<comment type="caution">
    <text evidence="1">The sequence shown here is derived from an EMBL/GenBank/DDBJ whole genome shotgun (WGS) entry which is preliminary data.</text>
</comment>
<organism evidence="1 2">
    <name type="scientific">Dreissena polymorpha</name>
    <name type="common">Zebra mussel</name>
    <name type="synonym">Mytilus polymorpha</name>
    <dbReference type="NCBI Taxonomy" id="45954"/>
    <lineage>
        <taxon>Eukaryota</taxon>
        <taxon>Metazoa</taxon>
        <taxon>Spiralia</taxon>
        <taxon>Lophotrochozoa</taxon>
        <taxon>Mollusca</taxon>
        <taxon>Bivalvia</taxon>
        <taxon>Autobranchia</taxon>
        <taxon>Heteroconchia</taxon>
        <taxon>Euheterodonta</taxon>
        <taxon>Imparidentia</taxon>
        <taxon>Neoheterodontei</taxon>
        <taxon>Myida</taxon>
        <taxon>Dreissenoidea</taxon>
        <taxon>Dreissenidae</taxon>
        <taxon>Dreissena</taxon>
    </lineage>
</organism>
<dbReference type="AlphaFoldDB" id="A0A9D4H3R3"/>
<gene>
    <name evidence="1" type="ORF">DPMN_128360</name>
</gene>
<dbReference type="EMBL" id="JAIWYP010000005">
    <property type="protein sequence ID" value="KAH3826454.1"/>
    <property type="molecule type" value="Genomic_DNA"/>
</dbReference>
<sequence length="147" mass="16431">MPSRSITGTTQSPDVHVRTHQTSVFKQTQTTDLVNRPRRISLSEECIRRATVVAIRTFVVLQGKQIHRLATSVVHLVMKRLSFRRVLRVPPNPGKSVTHAVYSSTVVTPGPIRPKLTIKATGALRPARLRRTADFFLVACTPKTQQT</sequence>
<proteinExistence type="predicted"/>
<dbReference type="Proteomes" id="UP000828390">
    <property type="component" value="Unassembled WGS sequence"/>
</dbReference>
<protein>
    <submittedName>
        <fullName evidence="1">Uncharacterized protein</fullName>
    </submittedName>
</protein>
<reference evidence="1" key="2">
    <citation type="submission" date="2020-11" db="EMBL/GenBank/DDBJ databases">
        <authorList>
            <person name="McCartney M.A."/>
            <person name="Auch B."/>
            <person name="Kono T."/>
            <person name="Mallez S."/>
            <person name="Becker A."/>
            <person name="Gohl D.M."/>
            <person name="Silverstein K.A.T."/>
            <person name="Koren S."/>
            <person name="Bechman K.B."/>
            <person name="Herman A."/>
            <person name="Abrahante J.E."/>
            <person name="Garbe J."/>
        </authorList>
    </citation>
    <scope>NUCLEOTIDE SEQUENCE</scope>
    <source>
        <strain evidence="1">Duluth1</strain>
        <tissue evidence="1">Whole animal</tissue>
    </source>
</reference>
<evidence type="ECO:0000313" key="2">
    <source>
        <dbReference type="Proteomes" id="UP000828390"/>
    </source>
</evidence>